<evidence type="ECO:0000313" key="10">
    <source>
        <dbReference type="Proteomes" id="UP000737171"/>
    </source>
</evidence>
<dbReference type="Gene3D" id="1.20.5.1930">
    <property type="match status" value="1"/>
</dbReference>
<reference evidence="9 10" key="1">
    <citation type="submission" date="2020-05" db="EMBL/GenBank/DDBJ databases">
        <title>Aquincola sp. isolate from soil.</title>
        <authorList>
            <person name="Han J."/>
            <person name="Kim D.-U."/>
        </authorList>
    </citation>
    <scope>NUCLEOTIDE SEQUENCE [LARGE SCALE GENOMIC DNA]</scope>
    <source>
        <strain evidence="9 10">S2</strain>
    </source>
</reference>
<dbReference type="EC" id="2.7.13.3" evidence="2"/>
<dbReference type="RefSeq" id="WP_173127926.1">
    <property type="nucleotide sequence ID" value="NZ_JABRWJ010000007.1"/>
</dbReference>
<feature type="transmembrane region" description="Helical" evidence="7">
    <location>
        <begin position="185"/>
        <end position="207"/>
    </location>
</feature>
<evidence type="ECO:0000313" key="9">
    <source>
        <dbReference type="EMBL" id="NRF69965.1"/>
    </source>
</evidence>
<dbReference type="SMART" id="SM00387">
    <property type="entry name" value="HATPase_c"/>
    <property type="match status" value="1"/>
</dbReference>
<accession>A0ABX2EMW5</accession>
<gene>
    <name evidence="9" type="ORF">HLB44_23445</name>
</gene>
<dbReference type="EMBL" id="JABRWJ010000007">
    <property type="protein sequence ID" value="NRF69965.1"/>
    <property type="molecule type" value="Genomic_DNA"/>
</dbReference>
<comment type="catalytic activity">
    <reaction evidence="1">
        <text>ATP + protein L-histidine = ADP + protein N-phospho-L-histidine.</text>
        <dbReference type="EC" id="2.7.13.3"/>
    </reaction>
</comment>
<dbReference type="SUPFAM" id="SSF55874">
    <property type="entry name" value="ATPase domain of HSP90 chaperone/DNA topoisomerase II/histidine kinase"/>
    <property type="match status" value="1"/>
</dbReference>
<evidence type="ECO:0000256" key="4">
    <source>
        <dbReference type="ARBA" id="ARBA00022777"/>
    </source>
</evidence>
<keyword evidence="3" id="KW-0808">Transferase</keyword>
<keyword evidence="7" id="KW-1133">Transmembrane helix</keyword>
<feature type="transmembrane region" description="Helical" evidence="7">
    <location>
        <begin position="336"/>
        <end position="357"/>
    </location>
</feature>
<feature type="transmembrane region" description="Helical" evidence="7">
    <location>
        <begin position="251"/>
        <end position="270"/>
    </location>
</feature>
<name>A0ABX2EMW5_9BURK</name>
<keyword evidence="4 9" id="KW-0418">Kinase</keyword>
<dbReference type="PANTHER" id="PTHR24421">
    <property type="entry name" value="NITRATE/NITRITE SENSOR PROTEIN NARX-RELATED"/>
    <property type="match status" value="1"/>
</dbReference>
<dbReference type="PROSITE" id="PS50109">
    <property type="entry name" value="HIS_KIN"/>
    <property type="match status" value="1"/>
</dbReference>
<keyword evidence="7" id="KW-0812">Transmembrane</keyword>
<sequence length="767" mass="84148">MTADASHPVAEPGGDAGADSRHDSRNDSQLDSRWVDQAFLSRSSAMARWMGWRLRVLVVLALLGSVGVFALLRVLAVLPHIDAQWRSIGPNGIELVGSSDPALRQKVGRRLVALERSDGRRIEVDASLLQRSPRWTVGDVERGRQIALQDHVGQALREPVLRFVFDDRSIVELKPAPRGFPGLGALFWLLCALALVLYLIAAVVALAAPGVANLLYALVAVSQSANLVLIAVESMPAFGVAPGFGQLALDLRTLCDLVAAAAILHACLVHPARLPRAGWLAIAAWSGALLFALLAMRQALPAQWWLTQAMLIGYGLAAVAVLTWSYRLEPHPFSIVVRRLGLAASGILILLTIAVALVSTESQGQHTVATFGSMAWYVFIASLLLLVPFMSRSQHVMREFAMLAGISTVATSLDLLFVAVFALGQFASVTLSLFVALGLYVGARQWLVNQFMGTGVLTAERMFESLYRVAREIEATPRKSEDQLARLLRELFEPLEVARVPRPVSRTRVASDGSTMVVPVPRLPGAAEDDEQPASGAIVLRYARRGRRLFSSEDARLTDRVLEQLRRAVAFDRAVEQGRSEERARIAQDLHDDIGARLLTLMYKAQNPEMEEYIRHTLQDLKTLTRGLAASSHKLSHAAAEWKSDITQRLNVTHCDLVWSFSADRDIPLTVVQWSGLTRVLRELVNNIIAHAQASCVEISGQYDRGRLVLTVSDDGIGRQPERWSHGLGLGGVRKRVKLLGGEVRWRERSSRGIVCEVRVPLLGTRV</sequence>
<dbReference type="Pfam" id="PF02518">
    <property type="entry name" value="HATPase_c"/>
    <property type="match status" value="1"/>
</dbReference>
<feature type="transmembrane region" description="Helical" evidence="7">
    <location>
        <begin position="214"/>
        <end position="231"/>
    </location>
</feature>
<evidence type="ECO:0000256" key="6">
    <source>
        <dbReference type="SAM" id="MobiDB-lite"/>
    </source>
</evidence>
<dbReference type="Gene3D" id="3.30.565.10">
    <property type="entry name" value="Histidine kinase-like ATPase, C-terminal domain"/>
    <property type="match status" value="1"/>
</dbReference>
<evidence type="ECO:0000256" key="1">
    <source>
        <dbReference type="ARBA" id="ARBA00000085"/>
    </source>
</evidence>
<dbReference type="PANTHER" id="PTHR24421:SF10">
    <property type="entry name" value="NITRATE_NITRITE SENSOR PROTEIN NARQ"/>
    <property type="match status" value="1"/>
</dbReference>
<keyword evidence="10" id="KW-1185">Reference proteome</keyword>
<dbReference type="InterPro" id="IPR005467">
    <property type="entry name" value="His_kinase_dom"/>
</dbReference>
<proteinExistence type="predicted"/>
<feature type="transmembrane region" description="Helical" evidence="7">
    <location>
        <begin position="302"/>
        <end position="324"/>
    </location>
</feature>
<evidence type="ECO:0000256" key="3">
    <source>
        <dbReference type="ARBA" id="ARBA00022679"/>
    </source>
</evidence>
<evidence type="ECO:0000256" key="2">
    <source>
        <dbReference type="ARBA" id="ARBA00012438"/>
    </source>
</evidence>
<comment type="caution">
    <text evidence="9">The sequence shown here is derived from an EMBL/GenBank/DDBJ whole genome shotgun (WGS) entry which is preliminary data.</text>
</comment>
<evidence type="ECO:0000256" key="5">
    <source>
        <dbReference type="ARBA" id="ARBA00023012"/>
    </source>
</evidence>
<evidence type="ECO:0000256" key="7">
    <source>
        <dbReference type="SAM" id="Phobius"/>
    </source>
</evidence>
<dbReference type="InterPro" id="IPR050482">
    <property type="entry name" value="Sensor_HK_TwoCompSys"/>
</dbReference>
<feature type="compositionally biased region" description="Basic and acidic residues" evidence="6">
    <location>
        <begin position="18"/>
        <end position="29"/>
    </location>
</feature>
<organism evidence="9 10">
    <name type="scientific">Pseudaquabacterium terrae</name>
    <dbReference type="NCBI Taxonomy" id="2732868"/>
    <lineage>
        <taxon>Bacteria</taxon>
        <taxon>Pseudomonadati</taxon>
        <taxon>Pseudomonadota</taxon>
        <taxon>Betaproteobacteria</taxon>
        <taxon>Burkholderiales</taxon>
        <taxon>Sphaerotilaceae</taxon>
        <taxon>Pseudaquabacterium</taxon>
    </lineage>
</organism>
<keyword evidence="5" id="KW-0902">Two-component regulatory system</keyword>
<feature type="transmembrane region" description="Helical" evidence="7">
    <location>
        <begin position="400"/>
        <end position="420"/>
    </location>
</feature>
<evidence type="ECO:0000259" key="8">
    <source>
        <dbReference type="PROSITE" id="PS50109"/>
    </source>
</evidence>
<feature type="region of interest" description="Disordered" evidence="6">
    <location>
        <begin position="1"/>
        <end position="29"/>
    </location>
</feature>
<dbReference type="InterPro" id="IPR036890">
    <property type="entry name" value="HATPase_C_sf"/>
</dbReference>
<protein>
    <recommendedName>
        <fullName evidence="2">histidine kinase</fullName>
        <ecNumber evidence="2">2.7.13.3</ecNumber>
    </recommendedName>
</protein>
<dbReference type="GO" id="GO:0016301">
    <property type="term" value="F:kinase activity"/>
    <property type="evidence" value="ECO:0007669"/>
    <property type="project" value="UniProtKB-KW"/>
</dbReference>
<feature type="transmembrane region" description="Helical" evidence="7">
    <location>
        <begin position="277"/>
        <end position="296"/>
    </location>
</feature>
<feature type="transmembrane region" description="Helical" evidence="7">
    <location>
        <begin position="56"/>
        <end position="76"/>
    </location>
</feature>
<dbReference type="Proteomes" id="UP000737171">
    <property type="component" value="Unassembled WGS sequence"/>
</dbReference>
<dbReference type="CDD" id="cd16917">
    <property type="entry name" value="HATPase_UhpB-NarQ-NarX-like"/>
    <property type="match status" value="1"/>
</dbReference>
<feature type="domain" description="Histidine kinase" evidence="8">
    <location>
        <begin position="677"/>
        <end position="764"/>
    </location>
</feature>
<dbReference type="InterPro" id="IPR003594">
    <property type="entry name" value="HATPase_dom"/>
</dbReference>
<feature type="transmembrane region" description="Helical" evidence="7">
    <location>
        <begin position="369"/>
        <end position="388"/>
    </location>
</feature>
<keyword evidence="7" id="KW-0472">Membrane</keyword>